<feature type="compositionally biased region" description="Basic and acidic residues" evidence="1">
    <location>
        <begin position="610"/>
        <end position="620"/>
    </location>
</feature>
<feature type="region of interest" description="Disordered" evidence="1">
    <location>
        <begin position="607"/>
        <end position="629"/>
    </location>
</feature>
<evidence type="ECO:0000313" key="2">
    <source>
        <dbReference type="EMBL" id="KAK7081675.1"/>
    </source>
</evidence>
<sequence length="911" mass="102514">MEKCALMLDVIIGELKLVESPVLAHRSKNPLCPIIGIKITNGPQLYIPFVTPESIKNHLHYINSGHQFLPLEVEESYLNDGNFIFHKGKSCLYTVPLDNVAKTESKNGQKTISPHLLSEFQNVSVYVLNGLHFPPTLFGKCNVEISIHNEAEGNIHGKVQLRNDNGTLVAFLTIAFTLKILGEDVALHTKSYNQETKFDSQDLNLHKLISNQNIKAEKILKPYDASNNSVDALGQQCFMNKDNIYHNMRDTHIEHSFISVRPAEETSSNSQHCKKSSEEIATKLAILVQKDKEYKEIFVHPIKYDNQGECKYLSQPAPIMYSGPDLENERLWNKKMQEIGAAMNDIETFDLNRNEDGDLNFVTYAEARSTDNNIPDIVDDDSPTKTIDTKDDTFSKTDGLVSVEKRLIINKSKIYHPMRTPKGWLRSTPIASCGIYKREVYPRLTRSTLLHRAQRDPHIEHQLKAEVDLRVKQKLQLLDKKFAEELLFAKKKTQMRNKSHNKISVSCQVDNKQDMVPFQNILNSKSDFSQQTALVNTANQLTQAQMPIKKESKLSKYYICDIDMSGGTKNHAEKYDADFEELSLSLSENLIHENSNAYDTQISYSVESHMTSKSENESQKSSKNLTNHSQDQVIQDLKSVKISNSDQSLAISQHKHDSTVNSLICTDPYQDQSSSIYKAKSISDRNNSSGQNDNVFSSEPEEISEDSSLSKEVYQELMKGKQADYLLRNGSQIQDRISSNSSLPDDAHFCNGSSRYIPVDSIKEKSTAHSANLISRKFGETFSIGEIPVSVGEYSQAKSCDEITSESQSAKGRDVTSIPAKTSATHLSMAALQSPSESPRRRIKLQEHRKHPLNTTYIISPQDRKVDSESSISNISARIAALLMPKTFHIASLRTDSVSSYMPSNVSDTLC</sequence>
<dbReference type="Proteomes" id="UP001381693">
    <property type="component" value="Unassembled WGS sequence"/>
</dbReference>
<accession>A0AAN8XC04</accession>
<gene>
    <name evidence="2" type="ORF">SK128_019504</name>
</gene>
<dbReference type="EMBL" id="JAXCGZ010004549">
    <property type="protein sequence ID" value="KAK7081675.1"/>
    <property type="molecule type" value="Genomic_DNA"/>
</dbReference>
<name>A0AAN8XC04_HALRR</name>
<evidence type="ECO:0000256" key="1">
    <source>
        <dbReference type="SAM" id="MobiDB-lite"/>
    </source>
</evidence>
<feature type="region of interest" description="Disordered" evidence="1">
    <location>
        <begin position="680"/>
        <end position="709"/>
    </location>
</feature>
<protein>
    <submittedName>
        <fullName evidence="2">Uncharacterized protein</fullName>
    </submittedName>
</protein>
<dbReference type="AlphaFoldDB" id="A0AAN8XC04"/>
<evidence type="ECO:0000313" key="3">
    <source>
        <dbReference type="Proteomes" id="UP001381693"/>
    </source>
</evidence>
<reference evidence="2 3" key="1">
    <citation type="submission" date="2023-11" db="EMBL/GenBank/DDBJ databases">
        <title>Halocaridina rubra genome assembly.</title>
        <authorList>
            <person name="Smith C."/>
        </authorList>
    </citation>
    <scope>NUCLEOTIDE SEQUENCE [LARGE SCALE GENOMIC DNA]</scope>
    <source>
        <strain evidence="2">EP-1</strain>
        <tissue evidence="2">Whole</tissue>
    </source>
</reference>
<organism evidence="2 3">
    <name type="scientific">Halocaridina rubra</name>
    <name type="common">Hawaiian red shrimp</name>
    <dbReference type="NCBI Taxonomy" id="373956"/>
    <lineage>
        <taxon>Eukaryota</taxon>
        <taxon>Metazoa</taxon>
        <taxon>Ecdysozoa</taxon>
        <taxon>Arthropoda</taxon>
        <taxon>Crustacea</taxon>
        <taxon>Multicrustacea</taxon>
        <taxon>Malacostraca</taxon>
        <taxon>Eumalacostraca</taxon>
        <taxon>Eucarida</taxon>
        <taxon>Decapoda</taxon>
        <taxon>Pleocyemata</taxon>
        <taxon>Caridea</taxon>
        <taxon>Atyoidea</taxon>
        <taxon>Atyidae</taxon>
        <taxon>Halocaridina</taxon>
    </lineage>
</organism>
<feature type="compositionally biased region" description="Polar residues" evidence="1">
    <location>
        <begin position="684"/>
        <end position="696"/>
    </location>
</feature>
<keyword evidence="3" id="KW-1185">Reference proteome</keyword>
<feature type="region of interest" description="Disordered" evidence="1">
    <location>
        <begin position="805"/>
        <end position="840"/>
    </location>
</feature>
<proteinExistence type="predicted"/>
<feature type="compositionally biased region" description="Polar residues" evidence="1">
    <location>
        <begin position="819"/>
        <end position="837"/>
    </location>
</feature>
<comment type="caution">
    <text evidence="2">The sequence shown here is derived from an EMBL/GenBank/DDBJ whole genome shotgun (WGS) entry which is preliminary data.</text>
</comment>